<dbReference type="AlphaFoldDB" id="A0A7J7KAF0"/>
<name>A0A7J7KAF0_BUGNE</name>
<keyword evidence="2" id="KW-1185">Reference proteome</keyword>
<evidence type="ECO:0000313" key="1">
    <source>
        <dbReference type="EMBL" id="KAF6035639.1"/>
    </source>
</evidence>
<sequence>MWHQKFESQSPQLLDIIEGNQGIVTPFSLSLAKTVKESNRTAEGLINKRNVPLTITSESIYKLIDTVSEDNVEGVVSKLTYYTDVAPRSCLSAFSRYLDPRVAPQSSCPPLVLAYLHLEWLLHPANIVEKVMATGSKYMEYTSAPSAPNSIVDSLLSLIDTQVSGKERLTSDRSFLLSYSKLCILSSCENRILHIIGLLKDSALEVDVIDKLVQEFSRTSSMHSNLINQYMHSRDQIS</sequence>
<reference evidence="1" key="1">
    <citation type="submission" date="2020-06" db="EMBL/GenBank/DDBJ databases">
        <title>Draft genome of Bugula neritina, a colonial animal packing powerful symbionts and potential medicines.</title>
        <authorList>
            <person name="Rayko M."/>
        </authorList>
    </citation>
    <scope>NUCLEOTIDE SEQUENCE [LARGE SCALE GENOMIC DNA]</scope>
    <source>
        <strain evidence="1">Kwan_BN1</strain>
    </source>
</reference>
<accession>A0A7J7KAF0</accession>
<comment type="caution">
    <text evidence="1">The sequence shown here is derived from an EMBL/GenBank/DDBJ whole genome shotgun (WGS) entry which is preliminary data.</text>
</comment>
<organism evidence="1 2">
    <name type="scientific">Bugula neritina</name>
    <name type="common">Brown bryozoan</name>
    <name type="synonym">Sertularia neritina</name>
    <dbReference type="NCBI Taxonomy" id="10212"/>
    <lineage>
        <taxon>Eukaryota</taxon>
        <taxon>Metazoa</taxon>
        <taxon>Spiralia</taxon>
        <taxon>Lophotrochozoa</taxon>
        <taxon>Bryozoa</taxon>
        <taxon>Gymnolaemata</taxon>
        <taxon>Cheilostomatida</taxon>
        <taxon>Flustrina</taxon>
        <taxon>Buguloidea</taxon>
        <taxon>Bugulidae</taxon>
        <taxon>Bugula</taxon>
    </lineage>
</organism>
<dbReference type="Proteomes" id="UP000593567">
    <property type="component" value="Unassembled WGS sequence"/>
</dbReference>
<dbReference type="EMBL" id="VXIV02000850">
    <property type="protein sequence ID" value="KAF6035639.1"/>
    <property type="molecule type" value="Genomic_DNA"/>
</dbReference>
<protein>
    <submittedName>
        <fullName evidence="1">Uncharacterized protein</fullName>
    </submittedName>
</protein>
<gene>
    <name evidence="1" type="ORF">EB796_006059</name>
</gene>
<proteinExistence type="predicted"/>
<evidence type="ECO:0000313" key="2">
    <source>
        <dbReference type="Proteomes" id="UP000593567"/>
    </source>
</evidence>